<name>A0ABQ5JXV0_9EUKA</name>
<dbReference type="EMBL" id="BQXS01012328">
    <property type="protein sequence ID" value="GKT21609.1"/>
    <property type="molecule type" value="Genomic_DNA"/>
</dbReference>
<dbReference type="InterPro" id="IPR055414">
    <property type="entry name" value="LRR_R13L4/SHOC2-like"/>
</dbReference>
<comment type="caution">
    <text evidence="4">The sequence shown here is derived from an EMBL/GenBank/DDBJ whole genome shotgun (WGS) entry which is preliminary data.</text>
</comment>
<dbReference type="PANTHER" id="PTHR46652:SF3">
    <property type="entry name" value="LEUCINE-RICH REPEAT-CONTAINING PROTEIN 9"/>
    <property type="match status" value="1"/>
</dbReference>
<dbReference type="PROSITE" id="PS51450">
    <property type="entry name" value="LRR"/>
    <property type="match status" value="7"/>
</dbReference>
<dbReference type="Gene3D" id="3.80.10.10">
    <property type="entry name" value="Ribonuclease Inhibitor"/>
    <property type="match status" value="5"/>
</dbReference>
<evidence type="ECO:0000259" key="3">
    <source>
        <dbReference type="Pfam" id="PF23598"/>
    </source>
</evidence>
<sequence length="984" mass="105406">EYLRLPDSNYMYITAVPDLSTLPKLRTLNWSSYITNFSNLSTASSLQSIVFSYLSISDATSFSSVVSSLTGLTDLTVSVSSPGSTFDLGSATDLRYFEATGSWSDMSEAVLPPKVRMLTLADISVTTGPDLSSLTSIEVLDIGYSSNLSDISFLSTDSCSSMKELIISNNSITDISPLSNMEYLQILKVRGNNISDISALSNLEFLKVLYLRDNNVTDISPLSTLGSLEYLDAGSNNISDLSPLSSLISLNFLGLGNNNISNVSSLSSLVGLVSMDIYDNSIVDVSPLSTLESLSYICIESNAIVDASPLSSLTSLIWLEISSNSISDLSFIASMTQLCELYIGDNDISTLTGVELIPNLSILEASSNSISDISSLESIYQMLYLDLTENEIGDISAIANNSHLCYLELSFNHIKDISCLSLFHSSYLEEINLYENMISDISPLFGISNVNKEFEVAIELSKNYICLGNVDEDAFYALFDSENIELEISDQTCHCPSLDPDSESTIASISEGLVCSETAPSSETWAVTCMSDSYYTYSDSDTFTCTRSADCSGGCRYGSECRANSDGTHSCASVVPDVALHGCVSDMIDAADKVAVGDGTYEFGVASLKNISASTSLTCPSSSVSSLAGVEHIGSMTAIDVSSNSIADISPLTTLSALASIDVHSNQISDVSVLINENGSTTPLPSDVFLSLNISDNLICDIADVNSELTSYFTNSSFSLESSESEQTCMCSPEPDFSENEICSKNSSDTWVSQCWHGYYLDGSSDSCLLFDNIPDSFLLNDVCLALDHGAHCDDLTSDDLQDLTSLNTYFVDSFAGLGGATNLTTLYVSNTSSVSKQMGTSDIEQFPTSLETLTLNNIDIAPDTDFSHLTSLRALYLTVGDVSSGDYWATQLSSLSPLFDSDNNYDVTVQGMFPASLTTLSVAGRTSVTFPAFFTSLALSDGSALPALTTLDLSGTNVIDLSPLPATVTSLNLTQRLIDDDYL</sequence>
<protein>
    <recommendedName>
        <fullName evidence="3">Disease resistance R13L4/SHOC-2-like LRR domain-containing protein</fullName>
    </recommendedName>
</protein>
<evidence type="ECO:0000313" key="5">
    <source>
        <dbReference type="Proteomes" id="UP001057375"/>
    </source>
</evidence>
<evidence type="ECO:0000313" key="4">
    <source>
        <dbReference type="EMBL" id="GKT21609.1"/>
    </source>
</evidence>
<keyword evidence="5" id="KW-1185">Reference proteome</keyword>
<feature type="non-terminal residue" evidence="4">
    <location>
        <position position="1"/>
    </location>
</feature>
<gene>
    <name evidence="4" type="ORF">ADUPG1_011951</name>
</gene>
<keyword evidence="1" id="KW-0433">Leucine-rich repeat</keyword>
<dbReference type="SMART" id="SM00365">
    <property type="entry name" value="LRR_SD22"/>
    <property type="match status" value="9"/>
</dbReference>
<evidence type="ECO:0000256" key="1">
    <source>
        <dbReference type="ARBA" id="ARBA00022614"/>
    </source>
</evidence>
<dbReference type="InterPro" id="IPR001611">
    <property type="entry name" value="Leu-rich_rpt"/>
</dbReference>
<keyword evidence="2" id="KW-0677">Repeat</keyword>
<dbReference type="Proteomes" id="UP001057375">
    <property type="component" value="Unassembled WGS sequence"/>
</dbReference>
<proteinExistence type="predicted"/>
<dbReference type="SMART" id="SM00364">
    <property type="entry name" value="LRR_BAC"/>
    <property type="match status" value="8"/>
</dbReference>
<feature type="domain" description="Disease resistance R13L4/SHOC-2-like LRR" evidence="3">
    <location>
        <begin position="114"/>
        <end position="348"/>
    </location>
</feature>
<organism evidence="4 5">
    <name type="scientific">Aduncisulcus paluster</name>
    <dbReference type="NCBI Taxonomy" id="2918883"/>
    <lineage>
        <taxon>Eukaryota</taxon>
        <taxon>Metamonada</taxon>
        <taxon>Carpediemonas-like organisms</taxon>
        <taxon>Aduncisulcus</taxon>
    </lineage>
</organism>
<accession>A0ABQ5JXV0</accession>
<dbReference type="InterPro" id="IPR032675">
    <property type="entry name" value="LRR_dom_sf"/>
</dbReference>
<dbReference type="InterPro" id="IPR050836">
    <property type="entry name" value="SDS22/Internalin_LRR"/>
</dbReference>
<feature type="non-terminal residue" evidence="4">
    <location>
        <position position="984"/>
    </location>
</feature>
<reference evidence="4" key="1">
    <citation type="submission" date="2022-03" db="EMBL/GenBank/DDBJ databases">
        <title>Draft genome sequence of Aduncisulcus paluster, a free-living microaerophilic Fornicata.</title>
        <authorList>
            <person name="Yuyama I."/>
            <person name="Kume K."/>
            <person name="Tamura T."/>
            <person name="Inagaki Y."/>
            <person name="Hashimoto T."/>
        </authorList>
    </citation>
    <scope>NUCLEOTIDE SEQUENCE</scope>
    <source>
        <strain evidence="4">NY0171</strain>
    </source>
</reference>
<dbReference type="SUPFAM" id="SSF52058">
    <property type="entry name" value="L domain-like"/>
    <property type="match status" value="3"/>
</dbReference>
<evidence type="ECO:0000256" key="2">
    <source>
        <dbReference type="ARBA" id="ARBA00022737"/>
    </source>
</evidence>
<dbReference type="PANTHER" id="PTHR46652">
    <property type="entry name" value="LEUCINE-RICH REPEAT AND IQ DOMAIN-CONTAINING PROTEIN 1-RELATED"/>
    <property type="match status" value="1"/>
</dbReference>
<dbReference type="Pfam" id="PF23598">
    <property type="entry name" value="LRR_14"/>
    <property type="match status" value="1"/>
</dbReference>